<evidence type="ECO:0000256" key="2">
    <source>
        <dbReference type="ARBA" id="ARBA00022692"/>
    </source>
</evidence>
<evidence type="ECO:0000256" key="1">
    <source>
        <dbReference type="ARBA" id="ARBA00004141"/>
    </source>
</evidence>
<dbReference type="PANTHER" id="PTHR37422:SF13">
    <property type="entry name" value="LIPOPOLYSACCHARIDE BIOSYNTHESIS PROTEIN PA4999-RELATED"/>
    <property type="match status" value="1"/>
</dbReference>
<feature type="transmembrane region" description="Helical" evidence="5">
    <location>
        <begin position="80"/>
        <end position="99"/>
    </location>
</feature>
<dbReference type="Proteomes" id="UP000019482">
    <property type="component" value="Unassembled WGS sequence"/>
</dbReference>
<feature type="transmembrane region" description="Helical" evidence="5">
    <location>
        <begin position="301"/>
        <end position="318"/>
    </location>
</feature>
<feature type="transmembrane region" description="Helical" evidence="5">
    <location>
        <begin position="139"/>
        <end position="158"/>
    </location>
</feature>
<dbReference type="EMBL" id="CBXI010000008">
    <property type="protein sequence ID" value="CDL90675.1"/>
    <property type="molecule type" value="Genomic_DNA"/>
</dbReference>
<dbReference type="RefSeq" id="WP_017752859.1">
    <property type="nucleotide sequence ID" value="NZ_CBXI010000008.1"/>
</dbReference>
<feature type="transmembrane region" description="Helical" evidence="5">
    <location>
        <begin position="251"/>
        <end position="266"/>
    </location>
</feature>
<dbReference type="Pfam" id="PF04932">
    <property type="entry name" value="Wzy_C"/>
    <property type="match status" value="1"/>
</dbReference>
<feature type="transmembrane region" description="Helical" evidence="5">
    <location>
        <begin position="170"/>
        <end position="191"/>
    </location>
</feature>
<evidence type="ECO:0000313" key="7">
    <source>
        <dbReference type="EMBL" id="CDL90675.1"/>
    </source>
</evidence>
<feature type="transmembrane region" description="Helical" evidence="5">
    <location>
        <begin position="12"/>
        <end position="43"/>
    </location>
</feature>
<comment type="subcellular location">
    <subcellularLocation>
        <location evidence="1">Membrane</location>
        <topology evidence="1">Multi-pass membrane protein</topology>
    </subcellularLocation>
</comment>
<dbReference type="GO" id="GO:0016020">
    <property type="term" value="C:membrane"/>
    <property type="evidence" value="ECO:0007669"/>
    <property type="project" value="UniProtKB-SubCell"/>
</dbReference>
<comment type="caution">
    <text evidence="7">The sequence shown here is derived from an EMBL/GenBank/DDBJ whole genome shotgun (WGS) entry which is preliminary data.</text>
</comment>
<evidence type="ECO:0000313" key="8">
    <source>
        <dbReference type="Proteomes" id="UP000019482"/>
    </source>
</evidence>
<feature type="transmembrane region" description="Helical" evidence="5">
    <location>
        <begin position="409"/>
        <end position="430"/>
    </location>
</feature>
<feature type="transmembrane region" description="Helical" evidence="5">
    <location>
        <begin position="226"/>
        <end position="244"/>
    </location>
</feature>
<keyword evidence="8" id="KW-1185">Reference proteome</keyword>
<organism evidence="7 8">
    <name type="scientific">Clostridium tyrobutyricum DIVETGP</name>
    <dbReference type="NCBI Taxonomy" id="1408889"/>
    <lineage>
        <taxon>Bacteria</taxon>
        <taxon>Bacillati</taxon>
        <taxon>Bacillota</taxon>
        <taxon>Clostridia</taxon>
        <taxon>Eubacteriales</taxon>
        <taxon>Clostridiaceae</taxon>
        <taxon>Clostridium</taxon>
    </lineage>
</organism>
<proteinExistence type="predicted"/>
<feature type="transmembrane region" description="Helical" evidence="5">
    <location>
        <begin position="450"/>
        <end position="471"/>
    </location>
</feature>
<dbReference type="InterPro" id="IPR007016">
    <property type="entry name" value="O-antigen_ligase-rel_domated"/>
</dbReference>
<keyword evidence="2 5" id="KW-0812">Transmembrane</keyword>
<keyword evidence="3 5" id="KW-1133">Transmembrane helix</keyword>
<dbReference type="PANTHER" id="PTHR37422">
    <property type="entry name" value="TEICHURONIC ACID BIOSYNTHESIS PROTEIN TUAE"/>
    <property type="match status" value="1"/>
</dbReference>
<feature type="transmembrane region" description="Helical" evidence="5">
    <location>
        <begin position="115"/>
        <end position="133"/>
    </location>
</feature>
<dbReference type="AlphaFoldDB" id="W6N3X0"/>
<feature type="transmembrane region" description="Helical" evidence="5">
    <location>
        <begin position="55"/>
        <end position="74"/>
    </location>
</feature>
<keyword evidence="4 5" id="KW-0472">Membrane</keyword>
<dbReference type="GeneID" id="29419727"/>
<dbReference type="InterPro" id="IPR051533">
    <property type="entry name" value="WaaL-like"/>
</dbReference>
<accession>W6N3X0</accession>
<name>W6N3X0_CLOTY</name>
<evidence type="ECO:0000256" key="5">
    <source>
        <dbReference type="SAM" id="Phobius"/>
    </source>
</evidence>
<feature type="transmembrane region" description="Helical" evidence="5">
    <location>
        <begin position="272"/>
        <end position="289"/>
    </location>
</feature>
<evidence type="ECO:0000256" key="4">
    <source>
        <dbReference type="ARBA" id="ARBA00023136"/>
    </source>
</evidence>
<gene>
    <name evidence="7" type="ORF">CTDIVETGP_0745</name>
</gene>
<reference evidence="7 8" key="1">
    <citation type="journal article" date="2015" name="Genome Announc.">
        <title>Draft Genome Sequence of Clostridium tyrobutyricum Strain DIVETGP, Isolated from Cow's Milk for Grana Padano Production.</title>
        <authorList>
            <person name="Soggiu A."/>
            <person name="Piras C."/>
            <person name="Gaiarsa S."/>
            <person name="Sassera D."/>
            <person name="Roncada P."/>
            <person name="Bendixen E."/>
            <person name="Brasca M."/>
            <person name="Bonizzi L."/>
        </authorList>
    </citation>
    <scope>NUCLEOTIDE SEQUENCE [LARGE SCALE GENOMIC DNA]</scope>
    <source>
        <strain evidence="7 8">DIVETGP</strain>
    </source>
</reference>
<sequence>MDISVKNQNKIIYLIIILSLIANYFMFPSLIVVQIFAAFYVTVIYKKFIGSKRNFIYFSTLLFAIINFSLKVPIGSRYDVYYFYITLFIYIVFLLRNFIKHCIKDGFKNIKYNKYLIFIIIFIVYMLFSVLIAQDKKLAVKYVFNFFIMFSLLVMIFWENRSKDIMCRTLSLLQYIYMGILFLGVLEMFGIRYGVRNHFEEWDPISTQISYVKKIPVVFFYNPNNYAVFLVMAMTILIVAWLFTKNKFKKRLYIVLYFISQINLIFTRSRTSWITIFAVIIFMILFYCLSKNKDKFNIIKLVSTAVVTLGIFVGISFIPNMQPFYGKITGSTLLSKLNIANYKYQPDLEDQKLLELGKKGSDNERYTLMYDVVHGVISEKHYLGFGAGNIEKYVEKMNNTFGVLNVHSFWVEMLGDFGIAIFLYIIYIYISMIRDGLKAYYYEQVKYKKYFIMFSANLFGIIFLCFGPSTIMWYPPFWISMGMSLALIVGKSKRFVENN</sequence>
<feature type="domain" description="O-antigen ligase-related" evidence="6">
    <location>
        <begin position="258"/>
        <end position="423"/>
    </location>
</feature>
<dbReference type="OrthoDB" id="9255580at2"/>
<evidence type="ECO:0000256" key="3">
    <source>
        <dbReference type="ARBA" id="ARBA00022989"/>
    </source>
</evidence>
<protein>
    <recommendedName>
        <fullName evidence="6">O-antigen ligase-related domain-containing protein</fullName>
    </recommendedName>
</protein>
<evidence type="ECO:0000259" key="6">
    <source>
        <dbReference type="Pfam" id="PF04932"/>
    </source>
</evidence>